<comment type="similarity">
    <text evidence="1">Belongs to the 4-hydroxybenzoyl-CoA thioesterase family.</text>
</comment>
<gene>
    <name evidence="3" type="ORF">GS18_0206245</name>
</gene>
<keyword evidence="4" id="KW-1185">Reference proteome</keyword>
<dbReference type="EMBL" id="JNVC02000001">
    <property type="protein sequence ID" value="KEZ54501.1"/>
    <property type="molecule type" value="Genomic_DNA"/>
</dbReference>
<dbReference type="PANTHER" id="PTHR31793">
    <property type="entry name" value="4-HYDROXYBENZOYL-COA THIOESTERASE FAMILY MEMBER"/>
    <property type="match status" value="1"/>
</dbReference>
<evidence type="ECO:0000256" key="1">
    <source>
        <dbReference type="ARBA" id="ARBA00005953"/>
    </source>
</evidence>
<dbReference type="AlphaFoldDB" id="A0A084H4I9"/>
<dbReference type="STRING" id="246786.GS18_0206245"/>
<dbReference type="InterPro" id="IPR050563">
    <property type="entry name" value="4-hydroxybenzoyl-CoA_TE"/>
</dbReference>
<dbReference type="InterPro" id="IPR029069">
    <property type="entry name" value="HotDog_dom_sf"/>
</dbReference>
<dbReference type="CDD" id="cd00586">
    <property type="entry name" value="4HBT"/>
    <property type="match status" value="1"/>
</dbReference>
<accession>A0A084H4I9</accession>
<evidence type="ECO:0000256" key="2">
    <source>
        <dbReference type="ARBA" id="ARBA00022801"/>
    </source>
</evidence>
<evidence type="ECO:0000313" key="4">
    <source>
        <dbReference type="Proteomes" id="UP000028549"/>
    </source>
</evidence>
<dbReference type="Pfam" id="PF13279">
    <property type="entry name" value="4HBT_2"/>
    <property type="match status" value="1"/>
</dbReference>
<comment type="caution">
    <text evidence="3">The sequence shown here is derived from an EMBL/GenBank/DDBJ whole genome shotgun (WGS) entry which is preliminary data.</text>
</comment>
<dbReference type="Proteomes" id="UP000028549">
    <property type="component" value="Unassembled WGS sequence"/>
</dbReference>
<dbReference type="Gene3D" id="3.10.129.10">
    <property type="entry name" value="Hotdog Thioesterase"/>
    <property type="match status" value="1"/>
</dbReference>
<evidence type="ECO:0000313" key="3">
    <source>
        <dbReference type="EMBL" id="KEZ54501.1"/>
    </source>
</evidence>
<dbReference type="SUPFAM" id="SSF54637">
    <property type="entry name" value="Thioesterase/thiol ester dehydrase-isomerase"/>
    <property type="match status" value="1"/>
</dbReference>
<protein>
    <submittedName>
        <fullName evidence="3">Thioesterase</fullName>
    </submittedName>
</protein>
<dbReference type="GO" id="GO:0047617">
    <property type="term" value="F:fatty acyl-CoA hydrolase activity"/>
    <property type="evidence" value="ECO:0007669"/>
    <property type="project" value="TreeGrafter"/>
</dbReference>
<dbReference type="PANTHER" id="PTHR31793:SF27">
    <property type="entry name" value="NOVEL THIOESTERASE SUPERFAMILY DOMAIN AND SAPOSIN A-TYPE DOMAIN CONTAINING PROTEIN (0610012H03RIK)"/>
    <property type="match status" value="1"/>
</dbReference>
<dbReference type="OrthoDB" id="9799036at2"/>
<organism evidence="3 4">
    <name type="scientific">Metabacillus indicus</name>
    <name type="common">Bacillus indicus</name>
    <dbReference type="NCBI Taxonomy" id="246786"/>
    <lineage>
        <taxon>Bacteria</taxon>
        <taxon>Bacillati</taxon>
        <taxon>Bacillota</taxon>
        <taxon>Bacilli</taxon>
        <taxon>Bacillales</taxon>
        <taxon>Bacillaceae</taxon>
        <taxon>Metabacillus</taxon>
    </lineage>
</organism>
<reference evidence="3 4" key="1">
    <citation type="journal article" date="2005" name="Int. J. Syst. Evol. Microbiol.">
        <title>Bacillus cibi sp. nov., isolated from jeotgal, a traditional Korean fermented seafood.</title>
        <authorList>
            <person name="Yoon J.H."/>
            <person name="Lee C.H."/>
            <person name="Oh T.K."/>
        </authorList>
    </citation>
    <scope>NUCLEOTIDE SEQUENCE [LARGE SCALE GENOMIC DNA]</scope>
    <source>
        <strain evidence="3 4">DSM 16189</strain>
    </source>
</reference>
<keyword evidence="2" id="KW-0378">Hydrolase</keyword>
<name>A0A084H4I9_METID</name>
<sequence length="131" mass="15231">MFHTVIEPRVSETDGVGHINNTVIPVWFEAGRNGLFQLFNPDHSFSDWKMIILSMNVEFKNQLYFGKKAEVYCWIKRIGNSSLELYEEIHQDGTLCAKGTAVYVNYNVHEKQSESIPSDIRYALEKHLYEN</sequence>
<dbReference type="RefSeq" id="WP_029565767.1">
    <property type="nucleotide sequence ID" value="NZ_JNVC02000001.1"/>
</dbReference>
<proteinExistence type="inferred from homology"/>